<evidence type="ECO:0000256" key="5">
    <source>
        <dbReference type="SAM" id="MobiDB-lite"/>
    </source>
</evidence>
<dbReference type="CDD" id="cd03214">
    <property type="entry name" value="ABC_Iron-Siderophores_B12_Hemin"/>
    <property type="match status" value="1"/>
</dbReference>
<reference evidence="7" key="1">
    <citation type="journal article" date="2024" name="Int. J. Syst. Evol. Microbiol.">
        <title>Brooklawnia propionicigenes sp. nov., a facultatively anaerobic, propionate-producing bacterium isolated from a methanogenic reactor treating waste from cattle farms.</title>
        <authorList>
            <person name="Akita Y."/>
            <person name="Ueki A."/>
            <person name="Tonouchi A."/>
            <person name="Sugawara Y."/>
            <person name="Honma S."/>
            <person name="Kaku N."/>
            <person name="Ueki K."/>
        </authorList>
    </citation>
    <scope>NUCLEOTIDE SEQUENCE</scope>
    <source>
        <strain evidence="7">SH051</strain>
    </source>
</reference>
<evidence type="ECO:0000313" key="8">
    <source>
        <dbReference type="Proteomes" id="UP001431656"/>
    </source>
</evidence>
<dbReference type="FunFam" id="3.40.50.300:FF:000134">
    <property type="entry name" value="Iron-enterobactin ABC transporter ATP-binding protein"/>
    <property type="match status" value="1"/>
</dbReference>
<feature type="domain" description="ABC transporter" evidence="6">
    <location>
        <begin position="6"/>
        <end position="242"/>
    </location>
</feature>
<organism evidence="7 8">
    <name type="scientific">Brooklawnia propionicigenes</name>
    <dbReference type="NCBI Taxonomy" id="3041175"/>
    <lineage>
        <taxon>Bacteria</taxon>
        <taxon>Bacillati</taxon>
        <taxon>Actinomycetota</taxon>
        <taxon>Actinomycetes</taxon>
        <taxon>Propionibacteriales</taxon>
        <taxon>Propionibacteriaceae</taxon>
        <taxon>Brooklawnia</taxon>
    </lineage>
</organism>
<sequence>MSAPILSAREVRLNLGGHEILHGISLDFEPHRIHAILGPNGCGKTTLIKALCGATKLSHGEVRLDGESISRLSASAMARKMAVVWQGGHITGDITVRRLVSYGRYAHLPWWQLRPPAHDQAVEQAMARTGVLPMAERRVETLSGGERQRVWLAAALAQEPQLLLLDEPTTYLDIAHQIDILELVRDLNQTMGLTVIAVLHDLTQAARYCDHCVVMGDGRVLRQGSPDQALSWSAVAQDFAVDSWVTHDPDGQRPVIQPRRRMRDTDPETWPSTMPAELHHKQR</sequence>
<dbReference type="InterPro" id="IPR017871">
    <property type="entry name" value="ABC_transporter-like_CS"/>
</dbReference>
<dbReference type="Gene3D" id="3.40.50.300">
    <property type="entry name" value="P-loop containing nucleotide triphosphate hydrolases"/>
    <property type="match status" value="1"/>
</dbReference>
<evidence type="ECO:0000259" key="6">
    <source>
        <dbReference type="PROSITE" id="PS50893"/>
    </source>
</evidence>
<protein>
    <submittedName>
        <fullName evidence="7">ABC transporter ATP-binding protein</fullName>
    </submittedName>
</protein>
<dbReference type="PANTHER" id="PTHR42794">
    <property type="entry name" value="HEMIN IMPORT ATP-BINDING PROTEIN HMUV"/>
    <property type="match status" value="1"/>
</dbReference>
<dbReference type="GO" id="GO:0005524">
    <property type="term" value="F:ATP binding"/>
    <property type="evidence" value="ECO:0007669"/>
    <property type="project" value="UniProtKB-KW"/>
</dbReference>
<dbReference type="InterPro" id="IPR027417">
    <property type="entry name" value="P-loop_NTPase"/>
</dbReference>
<dbReference type="RefSeq" id="WP_286263941.1">
    <property type="nucleotide sequence ID" value="NZ_AP028056.1"/>
</dbReference>
<dbReference type="Pfam" id="PF00005">
    <property type="entry name" value="ABC_tran"/>
    <property type="match status" value="1"/>
</dbReference>
<dbReference type="PANTHER" id="PTHR42794:SF1">
    <property type="entry name" value="HEMIN IMPORT ATP-BINDING PROTEIN HMUV"/>
    <property type="match status" value="1"/>
</dbReference>
<dbReference type="PROSITE" id="PS50893">
    <property type="entry name" value="ABC_TRANSPORTER_2"/>
    <property type="match status" value="1"/>
</dbReference>
<keyword evidence="1" id="KW-0813">Transport</keyword>
<dbReference type="SMART" id="SM00382">
    <property type="entry name" value="AAA"/>
    <property type="match status" value="1"/>
</dbReference>
<keyword evidence="4" id="KW-1278">Translocase</keyword>
<feature type="region of interest" description="Disordered" evidence="5">
    <location>
        <begin position="245"/>
        <end position="283"/>
    </location>
</feature>
<evidence type="ECO:0000256" key="4">
    <source>
        <dbReference type="ARBA" id="ARBA00022967"/>
    </source>
</evidence>
<dbReference type="KEGG" id="broo:brsh051_16510"/>
<dbReference type="GO" id="GO:0016887">
    <property type="term" value="F:ATP hydrolysis activity"/>
    <property type="evidence" value="ECO:0007669"/>
    <property type="project" value="InterPro"/>
</dbReference>
<dbReference type="EMBL" id="AP028056">
    <property type="protein sequence ID" value="BEH02370.1"/>
    <property type="molecule type" value="Genomic_DNA"/>
</dbReference>
<dbReference type="SUPFAM" id="SSF52540">
    <property type="entry name" value="P-loop containing nucleoside triphosphate hydrolases"/>
    <property type="match status" value="1"/>
</dbReference>
<evidence type="ECO:0000256" key="1">
    <source>
        <dbReference type="ARBA" id="ARBA00022448"/>
    </source>
</evidence>
<evidence type="ECO:0000256" key="3">
    <source>
        <dbReference type="ARBA" id="ARBA00022840"/>
    </source>
</evidence>
<evidence type="ECO:0000313" key="7">
    <source>
        <dbReference type="EMBL" id="BEH02370.1"/>
    </source>
</evidence>
<keyword evidence="8" id="KW-1185">Reference proteome</keyword>
<gene>
    <name evidence="7" type="ORF">brsh051_16510</name>
</gene>
<dbReference type="AlphaFoldDB" id="A0AAN0KID5"/>
<accession>A0AAN0KID5</accession>
<keyword evidence="2" id="KW-0547">Nucleotide-binding</keyword>
<keyword evidence="3 7" id="KW-0067">ATP-binding</keyword>
<evidence type="ECO:0000256" key="2">
    <source>
        <dbReference type="ARBA" id="ARBA00022741"/>
    </source>
</evidence>
<name>A0AAN0KID5_9ACTN</name>
<dbReference type="InterPro" id="IPR003593">
    <property type="entry name" value="AAA+_ATPase"/>
</dbReference>
<proteinExistence type="predicted"/>
<dbReference type="Proteomes" id="UP001431656">
    <property type="component" value="Chromosome"/>
</dbReference>
<dbReference type="PROSITE" id="PS00211">
    <property type="entry name" value="ABC_TRANSPORTER_1"/>
    <property type="match status" value="1"/>
</dbReference>
<dbReference type="InterPro" id="IPR003439">
    <property type="entry name" value="ABC_transporter-like_ATP-bd"/>
</dbReference>